<comment type="similarity">
    <text evidence="1">Belongs to the CCDC22 family.</text>
</comment>
<accession>A0AAV7IQ92</accession>
<reference evidence="7 8" key="1">
    <citation type="journal article" date="2021" name="J. Hered.">
        <title>A chromosome-level genome assembly of the parasitoid wasp, Cotesia glomerata (Hymenoptera: Braconidae).</title>
        <authorList>
            <person name="Pinto B.J."/>
            <person name="Weis J.J."/>
            <person name="Gamble T."/>
            <person name="Ode P.J."/>
            <person name="Paul R."/>
            <person name="Zaspel J.M."/>
        </authorList>
    </citation>
    <scope>NUCLEOTIDE SEQUENCE [LARGE SCALE GENOMIC DNA]</scope>
    <source>
        <strain evidence="7">CgM1</strain>
    </source>
</reference>
<dbReference type="Proteomes" id="UP000826195">
    <property type="component" value="Unassembled WGS sequence"/>
</dbReference>
<feature type="region of interest" description="Disordered" evidence="4">
    <location>
        <begin position="251"/>
        <end position="289"/>
    </location>
</feature>
<feature type="domain" description="CCDC22 coiled-coil" evidence="5">
    <location>
        <begin position="242"/>
        <end position="548"/>
    </location>
</feature>
<evidence type="ECO:0000256" key="1">
    <source>
        <dbReference type="ARBA" id="ARBA00006438"/>
    </source>
</evidence>
<evidence type="ECO:0000259" key="6">
    <source>
        <dbReference type="Pfam" id="PF21674"/>
    </source>
</evidence>
<protein>
    <recommendedName>
        <fullName evidence="2">Coiled-coil domain-containing protein 22 homolog</fullName>
    </recommendedName>
</protein>
<keyword evidence="3" id="KW-0175">Coiled coil</keyword>
<dbReference type="EMBL" id="JAHXZJ010001119">
    <property type="protein sequence ID" value="KAH0555327.1"/>
    <property type="molecule type" value="Genomic_DNA"/>
</dbReference>
<feature type="domain" description="CCDC22 N-terminal" evidence="6">
    <location>
        <begin position="1"/>
        <end position="107"/>
    </location>
</feature>
<feature type="coiled-coil region" evidence="3">
    <location>
        <begin position="403"/>
        <end position="430"/>
    </location>
</feature>
<dbReference type="GO" id="GO:2000060">
    <property type="term" value="P:positive regulation of ubiquitin-dependent protein catabolic process"/>
    <property type="evidence" value="ECO:0007669"/>
    <property type="project" value="TreeGrafter"/>
</dbReference>
<keyword evidence="8" id="KW-1185">Reference proteome</keyword>
<gene>
    <name evidence="7" type="ORF">KQX54_017650</name>
</gene>
<evidence type="ECO:0000256" key="2">
    <source>
        <dbReference type="ARBA" id="ARBA00017553"/>
    </source>
</evidence>
<dbReference type="InterPro" id="IPR008530">
    <property type="entry name" value="CCDC22"/>
</dbReference>
<dbReference type="InterPro" id="IPR048348">
    <property type="entry name" value="CCDC22_CC"/>
</dbReference>
<dbReference type="Pfam" id="PF21674">
    <property type="entry name" value="CCDC22_N"/>
    <property type="match status" value="1"/>
</dbReference>
<dbReference type="AlphaFoldDB" id="A0AAV7IQ92"/>
<comment type="caution">
    <text evidence="7">The sequence shown here is derived from an EMBL/GenBank/DDBJ whole genome shotgun (WGS) entry which is preliminary data.</text>
</comment>
<evidence type="ECO:0000259" key="5">
    <source>
        <dbReference type="Pfam" id="PF05667"/>
    </source>
</evidence>
<dbReference type="InterPro" id="IPR048349">
    <property type="entry name" value="CCDC22_N"/>
</dbReference>
<proteinExistence type="inferred from homology"/>
<dbReference type="PANTHER" id="PTHR15668">
    <property type="entry name" value="JM1 PROTEIN"/>
    <property type="match status" value="1"/>
</dbReference>
<name>A0AAV7IQ92_COTGL</name>
<dbReference type="Pfam" id="PF05667">
    <property type="entry name" value="CCDC22_CC"/>
    <property type="match status" value="1"/>
</dbReference>
<organism evidence="7 8">
    <name type="scientific">Cotesia glomerata</name>
    <name type="common">Lepidopteran parasitic wasp</name>
    <name type="synonym">Apanteles glomeratus</name>
    <dbReference type="NCBI Taxonomy" id="32391"/>
    <lineage>
        <taxon>Eukaryota</taxon>
        <taxon>Metazoa</taxon>
        <taxon>Ecdysozoa</taxon>
        <taxon>Arthropoda</taxon>
        <taxon>Hexapoda</taxon>
        <taxon>Insecta</taxon>
        <taxon>Pterygota</taxon>
        <taxon>Neoptera</taxon>
        <taxon>Endopterygota</taxon>
        <taxon>Hymenoptera</taxon>
        <taxon>Apocrita</taxon>
        <taxon>Ichneumonoidea</taxon>
        <taxon>Braconidae</taxon>
        <taxon>Microgastrinae</taxon>
        <taxon>Cotesia</taxon>
    </lineage>
</organism>
<evidence type="ECO:0000313" key="8">
    <source>
        <dbReference type="Proteomes" id="UP000826195"/>
    </source>
</evidence>
<evidence type="ECO:0000313" key="7">
    <source>
        <dbReference type="EMBL" id="KAH0555327.1"/>
    </source>
</evidence>
<dbReference type="PANTHER" id="PTHR15668:SF4">
    <property type="entry name" value="COILED-COIL DOMAIN-CONTAINING PROTEIN 22"/>
    <property type="match status" value="1"/>
</dbReference>
<dbReference type="GO" id="GO:0097602">
    <property type="term" value="F:cullin family protein binding"/>
    <property type="evidence" value="ECO:0007669"/>
    <property type="project" value="TreeGrafter"/>
</dbReference>
<sequence length="552" mass="64178">MEEVDNIIIHSLRQIGCDIDEEITNLNRFTTELTVNAAVRCLEIIKPGVELSRTLPVNMAARFRTGATLAQICSDLGYRGDIGYQTFLYSSESDLRRVFMFLIDKLPKDSDKEANGLLLSRYDELERRVGNILVQQFSRAWLPHYCHKVLSGGHRKIPFRSVDVEVISLNTDDDVKYYQTRYQLAINEQLPSPNTLMPSVISSDSRILYSKPCDISSRIDWLNSKLNNNNININNNDTRLMSRFSLNERLSTEKTKLNKTPEKVKSKNENKEIEEPKNEEREEETKEQSKLEVLKAECDALRSEYEELVAEVGKLEGQLVEKRGKVQEAEVKFEKFKEEHKVKNKIYELLDDGDNNVKKLEEAIEAGKGKLVSLAEQWEKHRAPLINQYRDQRDKFYKQASTSQKKLDELRQLKETERELLEECQRKDQQYTQLLSEVSKLPKDMNRSAYTQRILEIINNVRKQKDEIDKVLADTREIQKEINILTGKVERSFTVVDELIFRDAKTNETSRKAYKLLATLHTDCAELINLVEETGTVVREIRDLEEQVIFLF</sequence>
<evidence type="ECO:0000256" key="3">
    <source>
        <dbReference type="SAM" id="Coils"/>
    </source>
</evidence>
<evidence type="ECO:0000256" key="4">
    <source>
        <dbReference type="SAM" id="MobiDB-lite"/>
    </source>
</evidence>